<accession>A0A9X2H4F5</accession>
<dbReference type="AlphaFoldDB" id="A0A9X2H4F5"/>
<name>A0A9X2H4F5_9ACTN</name>
<proteinExistence type="predicted"/>
<evidence type="ECO:0000313" key="1">
    <source>
        <dbReference type="EMBL" id="MCP2365773.1"/>
    </source>
</evidence>
<organism evidence="1 2">
    <name type="scientific">Nonomuraea thailandensis</name>
    <dbReference type="NCBI Taxonomy" id="1188745"/>
    <lineage>
        <taxon>Bacteria</taxon>
        <taxon>Bacillati</taxon>
        <taxon>Actinomycetota</taxon>
        <taxon>Actinomycetes</taxon>
        <taxon>Streptosporangiales</taxon>
        <taxon>Streptosporangiaceae</taxon>
        <taxon>Nonomuraea</taxon>
    </lineage>
</organism>
<dbReference type="Proteomes" id="UP001139648">
    <property type="component" value="Unassembled WGS sequence"/>
</dbReference>
<evidence type="ECO:0000313" key="2">
    <source>
        <dbReference type="Proteomes" id="UP001139648"/>
    </source>
</evidence>
<protein>
    <submittedName>
        <fullName evidence="1">Uncharacterized protein</fullName>
    </submittedName>
</protein>
<sequence>MAEPAFHEDDEAHRRLEELGLSWSDIEHALLAADREARLYTHLDPPNTPGIGRWGKTNRFLRERLTMRGWTYDNPRNLPRTIHPEGEFAIVATTGDECTGLRLPGMQPTTRYAKGPATAHLVERNERFVQPALFEEEVPGEEIGEALAEVTGPTGGEPHVVWLLLYNAMPAEIRSELSLPLSITSKGYVDSWSERILLPALAGKDLGEEA</sequence>
<reference evidence="1" key="1">
    <citation type="submission" date="2022-06" db="EMBL/GenBank/DDBJ databases">
        <title>Sequencing the genomes of 1000 actinobacteria strains.</title>
        <authorList>
            <person name="Klenk H.-P."/>
        </authorList>
    </citation>
    <scope>NUCLEOTIDE SEQUENCE</scope>
    <source>
        <strain evidence="1">DSM 46694</strain>
    </source>
</reference>
<keyword evidence="2" id="KW-1185">Reference proteome</keyword>
<dbReference type="RefSeq" id="WP_253760287.1">
    <property type="nucleotide sequence ID" value="NZ_BAABKA010000019.1"/>
</dbReference>
<dbReference type="EMBL" id="JAMZEB010000004">
    <property type="protein sequence ID" value="MCP2365773.1"/>
    <property type="molecule type" value="Genomic_DNA"/>
</dbReference>
<comment type="caution">
    <text evidence="1">The sequence shown here is derived from an EMBL/GenBank/DDBJ whole genome shotgun (WGS) entry which is preliminary data.</text>
</comment>
<gene>
    <name evidence="1" type="ORF">HD597_012877</name>
</gene>